<dbReference type="EMBL" id="JANRHH010000049">
    <property type="protein sequence ID" value="MDN4595048.1"/>
    <property type="molecule type" value="Genomic_DNA"/>
</dbReference>
<evidence type="ECO:0000313" key="7">
    <source>
        <dbReference type="EMBL" id="MDN4595048.1"/>
    </source>
</evidence>
<proteinExistence type="predicted"/>
<dbReference type="RefSeq" id="WP_301240023.1">
    <property type="nucleotide sequence ID" value="NZ_JANRHH010000049.1"/>
</dbReference>
<feature type="transmembrane region" description="Helical" evidence="6">
    <location>
        <begin position="67"/>
        <end position="87"/>
    </location>
</feature>
<feature type="transmembrane region" description="Helical" evidence="6">
    <location>
        <begin position="35"/>
        <end position="55"/>
    </location>
</feature>
<organism evidence="7 8">
    <name type="scientific">Polycladomyces subterraneus</name>
    <dbReference type="NCBI Taxonomy" id="1016997"/>
    <lineage>
        <taxon>Bacteria</taxon>
        <taxon>Bacillati</taxon>
        <taxon>Bacillota</taxon>
        <taxon>Bacilli</taxon>
        <taxon>Bacillales</taxon>
        <taxon>Thermoactinomycetaceae</taxon>
        <taxon>Polycladomyces</taxon>
    </lineage>
</organism>
<keyword evidence="8" id="KW-1185">Reference proteome</keyword>
<evidence type="ECO:0000256" key="2">
    <source>
        <dbReference type="ARBA" id="ARBA00022475"/>
    </source>
</evidence>
<sequence>MNGKKLPVWFVAVEILILFLVFLLGNAVVRLMKWPVPPGLLGMGILFILLATGKVRVHLFEVSSQFFVRHIVLLLLPAIVGVFRFWPVLKKEGWKLGLILVVSTITVLVATAGIARMTKAKGEEK</sequence>
<dbReference type="Pfam" id="PF03788">
    <property type="entry name" value="LrgA"/>
    <property type="match status" value="1"/>
</dbReference>
<dbReference type="Proteomes" id="UP001174196">
    <property type="component" value="Unassembled WGS sequence"/>
</dbReference>
<evidence type="ECO:0000256" key="5">
    <source>
        <dbReference type="ARBA" id="ARBA00023136"/>
    </source>
</evidence>
<dbReference type="PANTHER" id="PTHR33931:SF2">
    <property type="entry name" value="HOLIN-LIKE PROTEIN CIDA"/>
    <property type="match status" value="1"/>
</dbReference>
<evidence type="ECO:0000256" key="1">
    <source>
        <dbReference type="ARBA" id="ARBA00004651"/>
    </source>
</evidence>
<keyword evidence="4 6" id="KW-1133">Transmembrane helix</keyword>
<accession>A0ABT8IQR0</accession>
<reference evidence="7" key="1">
    <citation type="submission" date="2022-08" db="EMBL/GenBank/DDBJ databases">
        <title>Polycladomyces zharkentsis sp. nov., a novel thermophilic CMC and starch-degrading bacterium isolated from a geothermal spring in Kazakhstan.</title>
        <authorList>
            <person name="Mashzhan A."/>
            <person name="Kistaubaeva A."/>
            <person name="Javier-Lopez R."/>
            <person name="Birkeland N.-K."/>
        </authorList>
    </citation>
    <scope>NUCLEOTIDE SEQUENCE</scope>
    <source>
        <strain evidence="7">KSR 13</strain>
    </source>
</reference>
<keyword evidence="5 6" id="KW-0472">Membrane</keyword>
<keyword evidence="2" id="KW-1003">Cell membrane</keyword>
<evidence type="ECO:0000313" key="8">
    <source>
        <dbReference type="Proteomes" id="UP001174196"/>
    </source>
</evidence>
<protein>
    <submittedName>
        <fullName evidence="7">CidA/LrgA family protein</fullName>
    </submittedName>
</protein>
<feature type="transmembrane region" description="Helical" evidence="6">
    <location>
        <begin position="93"/>
        <end position="115"/>
    </location>
</feature>
<feature type="transmembrane region" description="Helical" evidence="6">
    <location>
        <begin position="7"/>
        <end position="29"/>
    </location>
</feature>
<comment type="caution">
    <text evidence="7">The sequence shown here is derived from an EMBL/GenBank/DDBJ whole genome shotgun (WGS) entry which is preliminary data.</text>
</comment>
<comment type="subcellular location">
    <subcellularLocation>
        <location evidence="1">Cell membrane</location>
        <topology evidence="1">Multi-pass membrane protein</topology>
    </subcellularLocation>
</comment>
<dbReference type="InterPro" id="IPR005538">
    <property type="entry name" value="LrgA/CidA"/>
</dbReference>
<name>A0ABT8IQR0_9BACL</name>
<evidence type="ECO:0000256" key="6">
    <source>
        <dbReference type="SAM" id="Phobius"/>
    </source>
</evidence>
<evidence type="ECO:0000256" key="4">
    <source>
        <dbReference type="ARBA" id="ARBA00022989"/>
    </source>
</evidence>
<keyword evidence="3 6" id="KW-0812">Transmembrane</keyword>
<dbReference type="PANTHER" id="PTHR33931">
    <property type="entry name" value="HOLIN-LIKE PROTEIN CIDA-RELATED"/>
    <property type="match status" value="1"/>
</dbReference>
<gene>
    <name evidence="7" type="ORF">NWF35_14345</name>
</gene>
<evidence type="ECO:0000256" key="3">
    <source>
        <dbReference type="ARBA" id="ARBA00022692"/>
    </source>
</evidence>